<dbReference type="OrthoDB" id="9771666at2"/>
<gene>
    <name evidence="2" type="ORF">CR492_05680</name>
</gene>
<dbReference type="EMBL" id="PDZR01000004">
    <property type="protein sequence ID" value="PNG26951.1"/>
    <property type="molecule type" value="Genomic_DNA"/>
</dbReference>
<sequence length="304" mass="32547">MRRKATLNPNEVAAASDTSDVRGLTRAAPLSRRGFMGSSAALAAGYTIAGGPVRAEAIRTDADGLVAGMTTIKTGDGAMPAYFARPAGVDRPPIILVAMEVFGLHEHIKDVTRRLAKLGALALAPDLYFRKGDLTKIESISDLMPLVNSKPDAELFSDLDASAAYAIAQGGDGERLGIIGFCRGGRTVWLYATHNPALKAGVSFYGSLMDPPSAAMPQNAFALAGQVQAPVLGLYGAEDQGIPPDQVRQMEEKLKTAGKIAEFEIYEGAPHGFFADYRASYRKEQAEDAWKHAIAWFRTYRVLA</sequence>
<evidence type="ECO:0000313" key="2">
    <source>
        <dbReference type="EMBL" id="PNG26951.1"/>
    </source>
</evidence>
<dbReference type="GO" id="GO:0016787">
    <property type="term" value="F:hydrolase activity"/>
    <property type="evidence" value="ECO:0007669"/>
    <property type="project" value="InterPro"/>
</dbReference>
<evidence type="ECO:0000259" key="1">
    <source>
        <dbReference type="Pfam" id="PF01738"/>
    </source>
</evidence>
<dbReference type="Proteomes" id="UP000236286">
    <property type="component" value="Unassembled WGS sequence"/>
</dbReference>
<dbReference type="RefSeq" id="WP_102842913.1">
    <property type="nucleotide sequence ID" value="NZ_PDZR01000004.1"/>
</dbReference>
<proteinExistence type="predicted"/>
<feature type="domain" description="Dienelactone hydrolase" evidence="1">
    <location>
        <begin position="79"/>
        <end position="300"/>
    </location>
</feature>
<protein>
    <submittedName>
        <fullName evidence="2">Carboxymethylenebutenolidase</fullName>
    </submittedName>
</protein>
<dbReference type="Pfam" id="PF01738">
    <property type="entry name" value="DLH"/>
    <property type="match status" value="1"/>
</dbReference>
<dbReference type="PANTHER" id="PTHR46623">
    <property type="entry name" value="CARBOXYMETHYLENEBUTENOLIDASE-RELATED"/>
    <property type="match status" value="1"/>
</dbReference>
<name>A0A2J7TJK8_METSI</name>
<dbReference type="InterPro" id="IPR002925">
    <property type="entry name" value="Dienelactn_hydro"/>
</dbReference>
<dbReference type="AlphaFoldDB" id="A0A2J7TJK8"/>
<reference evidence="2 3" key="1">
    <citation type="submission" date="2017-10" db="EMBL/GenBank/DDBJ databases">
        <title>Genome announcement of Methylocella silvestris TVC from permafrost.</title>
        <authorList>
            <person name="Wang J."/>
            <person name="Geng K."/>
            <person name="Ul-Haque F."/>
            <person name="Crombie A.T."/>
            <person name="Street L.E."/>
            <person name="Wookey P.A."/>
            <person name="Murrell J.C."/>
            <person name="Pratscher J."/>
        </authorList>
    </citation>
    <scope>NUCLEOTIDE SEQUENCE [LARGE SCALE GENOMIC DNA]</scope>
    <source>
        <strain evidence="2 3">TVC</strain>
    </source>
</reference>
<organism evidence="2 3">
    <name type="scientific">Methylocella silvestris</name>
    <dbReference type="NCBI Taxonomy" id="199596"/>
    <lineage>
        <taxon>Bacteria</taxon>
        <taxon>Pseudomonadati</taxon>
        <taxon>Pseudomonadota</taxon>
        <taxon>Alphaproteobacteria</taxon>
        <taxon>Hyphomicrobiales</taxon>
        <taxon>Beijerinckiaceae</taxon>
        <taxon>Methylocella</taxon>
    </lineage>
</organism>
<dbReference type="InterPro" id="IPR006311">
    <property type="entry name" value="TAT_signal"/>
</dbReference>
<dbReference type="Gene3D" id="3.40.50.1820">
    <property type="entry name" value="alpha/beta hydrolase"/>
    <property type="match status" value="1"/>
</dbReference>
<comment type="caution">
    <text evidence="2">The sequence shown here is derived from an EMBL/GenBank/DDBJ whole genome shotgun (WGS) entry which is preliminary data.</text>
</comment>
<dbReference type="InterPro" id="IPR029058">
    <property type="entry name" value="AB_hydrolase_fold"/>
</dbReference>
<dbReference type="InterPro" id="IPR051049">
    <property type="entry name" value="Dienelactone_hydrolase-like"/>
</dbReference>
<dbReference type="SUPFAM" id="SSF53474">
    <property type="entry name" value="alpha/beta-Hydrolases"/>
    <property type="match status" value="1"/>
</dbReference>
<dbReference type="PANTHER" id="PTHR46623:SF6">
    <property type="entry name" value="ALPHA_BETA-HYDROLASES SUPERFAMILY PROTEIN"/>
    <property type="match status" value="1"/>
</dbReference>
<accession>A0A2J7TJK8</accession>
<dbReference type="PROSITE" id="PS51318">
    <property type="entry name" value="TAT"/>
    <property type="match status" value="1"/>
</dbReference>
<evidence type="ECO:0000313" key="3">
    <source>
        <dbReference type="Proteomes" id="UP000236286"/>
    </source>
</evidence>